<sequence>MAQHEDKHCPRCGKPFECKVGSILLCQCNGITFNDAEWGHILNNYADCLCRDCLLHIRHEIHTLTTQQKLQAILAPIKKK</sequence>
<dbReference type="AlphaFoldDB" id="A0A7D4PV52"/>
<dbReference type="RefSeq" id="WP_173416028.1">
    <property type="nucleotide sequence ID" value="NZ_CP054139.1"/>
</dbReference>
<reference evidence="1 2" key="1">
    <citation type="submission" date="2020-05" db="EMBL/GenBank/DDBJ databases">
        <title>Mucilaginibacter mali sp. nov.</title>
        <authorList>
            <person name="Kim H.S."/>
            <person name="Lee K.C."/>
            <person name="Suh M.K."/>
            <person name="Kim J.-S."/>
            <person name="Han K.-I."/>
            <person name="Eom M.K."/>
            <person name="Shin Y.K."/>
            <person name="Lee J.-S."/>
        </authorList>
    </citation>
    <scope>NUCLEOTIDE SEQUENCE [LARGE SCALE GENOMIC DNA]</scope>
    <source>
        <strain evidence="1 2">G2-14</strain>
    </source>
</reference>
<dbReference type="InterPro" id="IPR032720">
    <property type="entry name" value="Cys_rich_CWC"/>
</dbReference>
<accession>A0A7D4PV52</accession>
<protein>
    <submittedName>
        <fullName evidence="1">Cysteine-rich CWC family protein</fullName>
    </submittedName>
</protein>
<dbReference type="Proteomes" id="UP000505355">
    <property type="component" value="Chromosome"/>
</dbReference>
<name>A0A7D4PV52_9SPHI</name>
<keyword evidence="2" id="KW-1185">Reference proteome</keyword>
<evidence type="ECO:0000313" key="1">
    <source>
        <dbReference type="EMBL" id="QKJ31368.1"/>
    </source>
</evidence>
<organism evidence="1 2">
    <name type="scientific">Mucilaginibacter mali</name>
    <dbReference type="NCBI Taxonomy" id="2740462"/>
    <lineage>
        <taxon>Bacteria</taxon>
        <taxon>Pseudomonadati</taxon>
        <taxon>Bacteroidota</taxon>
        <taxon>Sphingobacteriia</taxon>
        <taxon>Sphingobacteriales</taxon>
        <taxon>Sphingobacteriaceae</taxon>
        <taxon>Mucilaginibacter</taxon>
    </lineage>
</organism>
<dbReference type="EMBL" id="CP054139">
    <property type="protein sequence ID" value="QKJ31368.1"/>
    <property type="molecule type" value="Genomic_DNA"/>
</dbReference>
<proteinExistence type="predicted"/>
<dbReference type="KEGG" id="mmab:HQ865_16895"/>
<dbReference type="Pfam" id="PF14375">
    <property type="entry name" value="Cys_rich_CWC"/>
    <property type="match status" value="1"/>
</dbReference>
<gene>
    <name evidence="1" type="ORF">HQ865_16895</name>
</gene>
<evidence type="ECO:0000313" key="2">
    <source>
        <dbReference type="Proteomes" id="UP000505355"/>
    </source>
</evidence>